<sequence>MKYFIFILLISALLFTYYYYNKKIELLRKQLMISQRKSYSSYNSNKRINSEKVIVKFFIPTYKSCSIKPNSNLYLSPLNSSIVLRTTISSIEAGVLDCADCYNETWFYVNLPSSDDINCRGWINSKDISIFYSNSSSVSRN</sequence>
<comment type="caution">
    <text evidence="1">The sequence shown here is derived from an EMBL/GenBank/DDBJ whole genome shotgun (WGS) entry which is preliminary data.</text>
</comment>
<dbReference type="RefSeq" id="WP_136008102.1">
    <property type="nucleotide sequence ID" value="NZ_SRYR01000014.1"/>
</dbReference>
<keyword evidence="2" id="KW-1185">Reference proteome</keyword>
<evidence type="ECO:0000313" key="1">
    <source>
        <dbReference type="EMBL" id="TGY40340.1"/>
    </source>
</evidence>
<dbReference type="EMBL" id="SRYR01000014">
    <property type="protein sequence ID" value="TGY40340.1"/>
    <property type="molecule type" value="Genomic_DNA"/>
</dbReference>
<dbReference type="Proteomes" id="UP000306888">
    <property type="component" value="Unassembled WGS sequence"/>
</dbReference>
<accession>A0A4V3RKS6</accession>
<protein>
    <submittedName>
        <fullName evidence="1">Uncharacterized protein</fullName>
    </submittedName>
</protein>
<name>A0A4V3RKS6_9CLOT</name>
<reference evidence="1 2" key="1">
    <citation type="submission" date="2019-04" db="EMBL/GenBank/DDBJ databases">
        <title>Microbes associate with the intestines of laboratory mice.</title>
        <authorList>
            <person name="Navarre W."/>
            <person name="Wong E."/>
            <person name="Huang K."/>
            <person name="Tropini C."/>
            <person name="Ng K."/>
            <person name="Yu B."/>
        </authorList>
    </citation>
    <scope>NUCLEOTIDE SEQUENCE [LARGE SCALE GENOMIC DNA]</scope>
    <source>
        <strain evidence="1 2">NM50_B9-20</strain>
    </source>
</reference>
<organism evidence="1 2">
    <name type="scientific">Clostridium sartagoforme</name>
    <dbReference type="NCBI Taxonomy" id="84031"/>
    <lineage>
        <taxon>Bacteria</taxon>
        <taxon>Bacillati</taxon>
        <taxon>Bacillota</taxon>
        <taxon>Clostridia</taxon>
        <taxon>Eubacteriales</taxon>
        <taxon>Clostridiaceae</taxon>
        <taxon>Clostridium</taxon>
    </lineage>
</organism>
<gene>
    <name evidence="1" type="ORF">E5347_15335</name>
</gene>
<proteinExistence type="predicted"/>
<evidence type="ECO:0000313" key="2">
    <source>
        <dbReference type="Proteomes" id="UP000306888"/>
    </source>
</evidence>
<dbReference type="OrthoDB" id="1925115at2"/>
<dbReference type="AlphaFoldDB" id="A0A4V3RKS6"/>